<protein>
    <submittedName>
        <fullName evidence="3">PilZ domain-containing protein</fullName>
    </submittedName>
</protein>
<dbReference type="EMBL" id="JBHUMZ010000010">
    <property type="protein sequence ID" value="MFD2637672.1"/>
    <property type="molecule type" value="Genomic_DNA"/>
</dbReference>
<dbReference type="InterPro" id="IPR009875">
    <property type="entry name" value="PilZ_domain"/>
</dbReference>
<keyword evidence="4" id="KW-1185">Reference proteome</keyword>
<name>A0ABW5Q769_9BACI</name>
<evidence type="ECO:0000313" key="3">
    <source>
        <dbReference type="EMBL" id="MFD2637672.1"/>
    </source>
</evidence>
<dbReference type="Pfam" id="PF07238">
    <property type="entry name" value="PilZ"/>
    <property type="match status" value="1"/>
</dbReference>
<feature type="domain" description="PilZ" evidence="2">
    <location>
        <begin position="83"/>
        <end position="164"/>
    </location>
</feature>
<comment type="caution">
    <text evidence="3">The sequence shown here is derived from an EMBL/GenBank/DDBJ whole genome shotgun (WGS) entry which is preliminary data.</text>
</comment>
<keyword evidence="1" id="KW-1133">Transmembrane helix</keyword>
<dbReference type="RefSeq" id="WP_054753530.1">
    <property type="nucleotide sequence ID" value="NZ_JBHUMZ010000010.1"/>
</dbReference>
<dbReference type="Gene3D" id="2.40.10.220">
    <property type="entry name" value="predicted glycosyltransferase like domains"/>
    <property type="match status" value="1"/>
</dbReference>
<reference evidence="4" key="1">
    <citation type="journal article" date="2019" name="Int. J. Syst. Evol. Microbiol.">
        <title>The Global Catalogue of Microorganisms (GCM) 10K type strain sequencing project: providing services to taxonomists for standard genome sequencing and annotation.</title>
        <authorList>
            <consortium name="The Broad Institute Genomics Platform"/>
            <consortium name="The Broad Institute Genome Sequencing Center for Infectious Disease"/>
            <person name="Wu L."/>
            <person name="Ma J."/>
        </authorList>
    </citation>
    <scope>NUCLEOTIDE SEQUENCE [LARGE SCALE GENOMIC DNA]</scope>
    <source>
        <strain evidence="4">TISTR 1571</strain>
    </source>
</reference>
<evidence type="ECO:0000256" key="1">
    <source>
        <dbReference type="SAM" id="Phobius"/>
    </source>
</evidence>
<sequence>MKYVIFYELIIIIASLLFIMKLLKKNKIRLKQINLLQHELKSNTNKPVTNSVINNRRGDYRVNVHHEPIELTFLHSQHQNLNKLAGKKMHGYIKDISISGIKIVSEYNLPISSNILVESYFSINGEEFNIRALLLRKEEHIKESLITYGLHFEDLNYEIEKRLAVCLHKLEASRRNSIS</sequence>
<organism evidence="3 4">
    <name type="scientific">Piscibacillus salipiscarius</name>
    <dbReference type="NCBI Taxonomy" id="299480"/>
    <lineage>
        <taxon>Bacteria</taxon>
        <taxon>Bacillati</taxon>
        <taxon>Bacillota</taxon>
        <taxon>Bacilli</taxon>
        <taxon>Bacillales</taxon>
        <taxon>Bacillaceae</taxon>
        <taxon>Piscibacillus</taxon>
    </lineage>
</organism>
<proteinExistence type="predicted"/>
<accession>A0ABW5Q769</accession>
<dbReference type="Proteomes" id="UP001597452">
    <property type="component" value="Unassembled WGS sequence"/>
</dbReference>
<evidence type="ECO:0000313" key="4">
    <source>
        <dbReference type="Proteomes" id="UP001597452"/>
    </source>
</evidence>
<evidence type="ECO:0000259" key="2">
    <source>
        <dbReference type="Pfam" id="PF07238"/>
    </source>
</evidence>
<keyword evidence="1" id="KW-0472">Membrane</keyword>
<feature type="transmembrane region" description="Helical" evidence="1">
    <location>
        <begin position="6"/>
        <end position="23"/>
    </location>
</feature>
<gene>
    <name evidence="3" type="ORF">ACFSW4_02145</name>
</gene>
<keyword evidence="1" id="KW-0812">Transmembrane</keyword>